<organism evidence="2 3">
    <name type="scientific">Eleutherodactylus coqui</name>
    <name type="common">Puerto Rican coqui</name>
    <dbReference type="NCBI Taxonomy" id="57060"/>
    <lineage>
        <taxon>Eukaryota</taxon>
        <taxon>Metazoa</taxon>
        <taxon>Chordata</taxon>
        <taxon>Craniata</taxon>
        <taxon>Vertebrata</taxon>
        <taxon>Euteleostomi</taxon>
        <taxon>Amphibia</taxon>
        <taxon>Batrachia</taxon>
        <taxon>Anura</taxon>
        <taxon>Neobatrachia</taxon>
        <taxon>Hyloidea</taxon>
        <taxon>Eleutherodactylidae</taxon>
        <taxon>Eleutherodactylinae</taxon>
        <taxon>Eleutherodactylus</taxon>
        <taxon>Eleutherodactylus</taxon>
    </lineage>
</organism>
<dbReference type="EMBL" id="WNTK01001068">
    <property type="protein sequence ID" value="KAG9468043.1"/>
    <property type="molecule type" value="Genomic_DNA"/>
</dbReference>
<proteinExistence type="predicted"/>
<reference evidence="2" key="1">
    <citation type="thesis" date="2020" institute="ProQuest LLC" country="789 East Eisenhower Parkway, Ann Arbor, MI, USA">
        <title>Comparative Genomics and Chromosome Evolution.</title>
        <authorList>
            <person name="Mudd A.B."/>
        </authorList>
    </citation>
    <scope>NUCLEOTIDE SEQUENCE</scope>
    <source>
        <strain evidence="2">HN-11 Male</strain>
        <tissue evidence="2">Kidney and liver</tissue>
    </source>
</reference>
<comment type="caution">
    <text evidence="2">The sequence shown here is derived from an EMBL/GenBank/DDBJ whole genome shotgun (WGS) entry which is preliminary data.</text>
</comment>
<protein>
    <submittedName>
        <fullName evidence="2">Uncharacterized protein</fullName>
    </submittedName>
</protein>
<gene>
    <name evidence="2" type="ORF">GDO78_013848</name>
</gene>
<name>A0A8J6EF75_ELECQ</name>
<evidence type="ECO:0000313" key="3">
    <source>
        <dbReference type="Proteomes" id="UP000770717"/>
    </source>
</evidence>
<evidence type="ECO:0000256" key="1">
    <source>
        <dbReference type="SAM" id="MobiDB-lite"/>
    </source>
</evidence>
<accession>A0A8J6EF75</accession>
<dbReference type="AlphaFoldDB" id="A0A8J6EF75"/>
<feature type="compositionally biased region" description="Polar residues" evidence="1">
    <location>
        <begin position="50"/>
        <end position="59"/>
    </location>
</feature>
<feature type="region of interest" description="Disordered" evidence="1">
    <location>
        <begin position="39"/>
        <end position="102"/>
    </location>
</feature>
<feature type="compositionally biased region" description="Polar residues" evidence="1">
    <location>
        <begin position="79"/>
        <end position="93"/>
    </location>
</feature>
<evidence type="ECO:0000313" key="2">
    <source>
        <dbReference type="EMBL" id="KAG9468043.1"/>
    </source>
</evidence>
<keyword evidence="3" id="KW-1185">Reference proteome</keyword>
<sequence>MRKKNNRNITNKQILRMRRLLEPIHHLEQEQERQLYPYRTLYRTADHTQDSTSPSTSLPQAIADRRPVPTSEVQDERVPSTNQQDSQKMTTTNKENKKSLKQYGRTGNVITWRVIPEGAPLARANAED</sequence>
<dbReference type="Proteomes" id="UP000770717">
    <property type="component" value="Unassembled WGS sequence"/>
</dbReference>